<dbReference type="FunFam" id="3.90.700.10:FF:000002">
    <property type="entry name" value="L-aspartate oxidase"/>
    <property type="match status" value="1"/>
</dbReference>
<keyword evidence="6" id="KW-0662">Pyridine nucleotide biosynthesis</keyword>
<dbReference type="Gene3D" id="3.90.700.10">
    <property type="entry name" value="Succinate dehydrogenase/fumarate reductase flavoprotein, catalytic domain"/>
    <property type="match status" value="1"/>
</dbReference>
<evidence type="ECO:0000259" key="10">
    <source>
        <dbReference type="Pfam" id="PF00890"/>
    </source>
</evidence>
<evidence type="ECO:0000256" key="2">
    <source>
        <dbReference type="ARBA" id="ARBA00004950"/>
    </source>
</evidence>
<keyword evidence="9" id="KW-0812">Transmembrane</keyword>
<dbReference type="Gene3D" id="3.50.50.60">
    <property type="entry name" value="FAD/NAD(P)-binding domain"/>
    <property type="match status" value="1"/>
</dbReference>
<keyword evidence="9" id="KW-0472">Membrane</keyword>
<dbReference type="SUPFAM" id="SSF51905">
    <property type="entry name" value="FAD/NAD(P)-binding domain"/>
    <property type="match status" value="1"/>
</dbReference>
<keyword evidence="8" id="KW-0560">Oxidoreductase</keyword>
<organism evidence="11">
    <name type="scientific">marine sediment metagenome</name>
    <dbReference type="NCBI Taxonomy" id="412755"/>
    <lineage>
        <taxon>unclassified sequences</taxon>
        <taxon>metagenomes</taxon>
        <taxon>ecological metagenomes</taxon>
    </lineage>
</organism>
<reference evidence="11" key="1">
    <citation type="journal article" date="2015" name="Nature">
        <title>Complex archaea that bridge the gap between prokaryotes and eukaryotes.</title>
        <authorList>
            <person name="Spang A."/>
            <person name="Saw J.H."/>
            <person name="Jorgensen S.L."/>
            <person name="Zaremba-Niedzwiedzka K."/>
            <person name="Martijn J."/>
            <person name="Lind A.E."/>
            <person name="van Eijk R."/>
            <person name="Schleper C."/>
            <person name="Guy L."/>
            <person name="Ettema T.J."/>
        </authorList>
    </citation>
    <scope>NUCLEOTIDE SEQUENCE</scope>
</reference>
<dbReference type="PIRSF" id="PIRSF000171">
    <property type="entry name" value="SDHA_APRA_LASPO"/>
    <property type="match status" value="1"/>
</dbReference>
<protein>
    <recommendedName>
        <fullName evidence="4">L-aspartate oxidase</fullName>
        <ecNumber evidence="4">1.4.3.16</ecNumber>
    </recommendedName>
</protein>
<feature type="domain" description="FAD-dependent oxidoreductase 2 FAD-binding" evidence="10">
    <location>
        <begin position="6"/>
        <end position="381"/>
    </location>
</feature>
<evidence type="ECO:0000256" key="5">
    <source>
        <dbReference type="ARBA" id="ARBA00022630"/>
    </source>
</evidence>
<dbReference type="GO" id="GO:0034628">
    <property type="term" value="P:'de novo' NAD+ biosynthetic process from L-aspartate"/>
    <property type="evidence" value="ECO:0007669"/>
    <property type="project" value="TreeGrafter"/>
</dbReference>
<sequence>MKLKTDFLIIGSGISGLFLAINISNLIPDRKILLITKERLHDSSTFHAQGGIACAWNSSDNFKKHIRDTLVAGDGLCNENIVSKIITQAPERLQDLIDLGVEFTRNGNGEYDLGQEGGHSERRILHVNDQTGQSVEKVLINHVKALKNIEIKKFWCAVNLYAKNFKCYGAYVLDQESEEIHTITAKATVLATGGAGKIYLYTTNPDVASGDGIAMAYRAGATISNMEFYQFHPTCLYHPYAKSFLITEAMRGEGAILRNLNGENFIEKYHPLKELAPRDVVSRAIDAELKKSGDDYVLLDIASYKDPGFIRSHFPGIYENCLKFNINITKDPIPVVPAAHYCCGGVVAGINGTTDVKNLYVIGESACTGLHGANRLASNSLLEGLVTAYECAHYLVEEIPELKTKAIPEWEPGNAVPSTEAVIISQNWDEIRMAMQNFVGIVRSDMRLKRALKRLNIYSEEIDDYYR</sequence>
<dbReference type="UniPathway" id="UPA00253">
    <property type="reaction ID" value="UER00326"/>
</dbReference>
<dbReference type="EMBL" id="LAZR01029682">
    <property type="protein sequence ID" value="KKL58842.1"/>
    <property type="molecule type" value="Genomic_DNA"/>
</dbReference>
<evidence type="ECO:0000256" key="3">
    <source>
        <dbReference type="ARBA" id="ARBA00008562"/>
    </source>
</evidence>
<evidence type="ECO:0000256" key="6">
    <source>
        <dbReference type="ARBA" id="ARBA00022642"/>
    </source>
</evidence>
<dbReference type="EC" id="1.4.3.16" evidence="4"/>
<evidence type="ECO:0000256" key="1">
    <source>
        <dbReference type="ARBA" id="ARBA00001974"/>
    </source>
</evidence>
<comment type="caution">
    <text evidence="11">The sequence shown here is derived from an EMBL/GenBank/DDBJ whole genome shotgun (WGS) entry which is preliminary data.</text>
</comment>
<evidence type="ECO:0000256" key="4">
    <source>
        <dbReference type="ARBA" id="ARBA00012173"/>
    </source>
</evidence>
<accession>A0A0F9G6F5</accession>
<evidence type="ECO:0000256" key="8">
    <source>
        <dbReference type="ARBA" id="ARBA00023002"/>
    </source>
</evidence>
<evidence type="ECO:0000313" key="11">
    <source>
        <dbReference type="EMBL" id="KKL58842.1"/>
    </source>
</evidence>
<dbReference type="GO" id="GO:0008734">
    <property type="term" value="F:L-aspartate oxidase activity"/>
    <property type="evidence" value="ECO:0007669"/>
    <property type="project" value="UniProtKB-EC"/>
</dbReference>
<feature type="non-terminal residue" evidence="11">
    <location>
        <position position="467"/>
    </location>
</feature>
<dbReference type="AlphaFoldDB" id="A0A0F9G6F5"/>
<name>A0A0F9G6F5_9ZZZZ</name>
<dbReference type="SUPFAM" id="SSF56425">
    <property type="entry name" value="Succinate dehydrogenase/fumarate reductase flavoprotein, catalytic domain"/>
    <property type="match status" value="1"/>
</dbReference>
<keyword evidence="9" id="KW-1133">Transmembrane helix</keyword>
<feature type="transmembrane region" description="Helical" evidence="9">
    <location>
        <begin position="7"/>
        <end position="27"/>
    </location>
</feature>
<keyword evidence="5" id="KW-0285">Flavoprotein</keyword>
<dbReference type="PANTHER" id="PTHR42716">
    <property type="entry name" value="L-ASPARTATE OXIDASE"/>
    <property type="match status" value="1"/>
</dbReference>
<comment type="pathway">
    <text evidence="2">Cofactor biosynthesis; NAD(+) biosynthesis; iminoaspartate from L-aspartate (oxidase route): step 1/1.</text>
</comment>
<dbReference type="InterPro" id="IPR037099">
    <property type="entry name" value="Fum_R/Succ_DH_flav-like_C_sf"/>
</dbReference>
<dbReference type="Pfam" id="PF00890">
    <property type="entry name" value="FAD_binding_2"/>
    <property type="match status" value="1"/>
</dbReference>
<dbReference type="SUPFAM" id="SSF46977">
    <property type="entry name" value="Succinate dehydrogenase/fumarate reductase flavoprotein C-terminal domain"/>
    <property type="match status" value="1"/>
</dbReference>
<gene>
    <name evidence="11" type="ORF">LCGC14_2221330</name>
</gene>
<dbReference type="NCBIfam" id="TIGR00551">
    <property type="entry name" value="nadB"/>
    <property type="match status" value="1"/>
</dbReference>
<comment type="similarity">
    <text evidence="3">Belongs to the FAD-dependent oxidoreductase 2 family. NadB subfamily.</text>
</comment>
<dbReference type="Gene3D" id="1.20.58.100">
    <property type="entry name" value="Fumarate reductase/succinate dehydrogenase flavoprotein-like, C-terminal domain"/>
    <property type="match status" value="1"/>
</dbReference>
<dbReference type="InterPro" id="IPR003953">
    <property type="entry name" value="FAD-dep_OxRdtase_2_FAD-bd"/>
</dbReference>
<dbReference type="InterPro" id="IPR005288">
    <property type="entry name" value="NadB"/>
</dbReference>
<dbReference type="InterPro" id="IPR027477">
    <property type="entry name" value="Succ_DH/fumarate_Rdtase_cat_sf"/>
</dbReference>
<evidence type="ECO:0000256" key="7">
    <source>
        <dbReference type="ARBA" id="ARBA00022827"/>
    </source>
</evidence>
<proteinExistence type="inferred from homology"/>
<comment type="cofactor">
    <cofactor evidence="1">
        <name>FAD</name>
        <dbReference type="ChEBI" id="CHEBI:57692"/>
    </cofactor>
</comment>
<keyword evidence="7" id="KW-0274">FAD</keyword>
<dbReference type="InterPro" id="IPR036188">
    <property type="entry name" value="FAD/NAD-bd_sf"/>
</dbReference>
<evidence type="ECO:0000256" key="9">
    <source>
        <dbReference type="SAM" id="Phobius"/>
    </source>
</evidence>
<dbReference type="PANTHER" id="PTHR42716:SF2">
    <property type="entry name" value="L-ASPARTATE OXIDASE, CHLOROPLASTIC"/>
    <property type="match status" value="1"/>
</dbReference>